<gene>
    <name evidence="2" type="ORF">IAB77_02400</name>
</gene>
<dbReference type="InterPro" id="IPR051678">
    <property type="entry name" value="AGP_Transferase"/>
</dbReference>
<dbReference type="AlphaFoldDB" id="A0A9D0ZEU8"/>
<dbReference type="InterPro" id="IPR002575">
    <property type="entry name" value="Aminoglycoside_PTrfase"/>
</dbReference>
<evidence type="ECO:0000259" key="1">
    <source>
        <dbReference type="Pfam" id="PF01636"/>
    </source>
</evidence>
<name>A0A9D0ZEU8_9FIRM</name>
<feature type="domain" description="Aminoglycoside phosphotransferase" evidence="1">
    <location>
        <begin position="33"/>
        <end position="256"/>
    </location>
</feature>
<sequence>MNTGSFLFREETMETISRIFSRSLGEGDVTAARLLDGGMFNTTYLVGCGSPERLFVLRLGPVERQRLLGFEGNLMRAEEYVCSVCRAAALPCSEVLAVDTSRTLVDRDYMIVSYIPSVPMCSAPLTREEKHALYLELGGFLRRLHSVEGTRFGFVSRLLEGVGFESWSGALYFEISDFTARLEAAGGLTAEEGERVRAAFAGNAELFDEITAPRLLHTDMWEGNVLLGRETHSILAVIDGDRAVFGDPDFEFASPWGSVPPLREGYGFEPVTDAHRERRMRLYLAFYLALEAHVGLSEYNNPDLFRDRRRQLFEVLDSL</sequence>
<dbReference type="PANTHER" id="PTHR21310:SF59">
    <property type="entry name" value="AMINOGLYCOSIDE PHOSPHOTRANSFERASE DOMAIN-CONTAINING PROTEIN"/>
    <property type="match status" value="1"/>
</dbReference>
<dbReference type="InterPro" id="IPR011009">
    <property type="entry name" value="Kinase-like_dom_sf"/>
</dbReference>
<evidence type="ECO:0000313" key="2">
    <source>
        <dbReference type="EMBL" id="HIQ78091.1"/>
    </source>
</evidence>
<proteinExistence type="predicted"/>
<dbReference type="Gene3D" id="3.90.1200.10">
    <property type="match status" value="1"/>
</dbReference>
<reference evidence="2" key="2">
    <citation type="journal article" date="2021" name="PeerJ">
        <title>Extensive microbial diversity within the chicken gut microbiome revealed by metagenomics and culture.</title>
        <authorList>
            <person name="Gilroy R."/>
            <person name="Ravi A."/>
            <person name="Getino M."/>
            <person name="Pursley I."/>
            <person name="Horton D.L."/>
            <person name="Alikhan N.F."/>
            <person name="Baker D."/>
            <person name="Gharbi K."/>
            <person name="Hall N."/>
            <person name="Watson M."/>
            <person name="Adriaenssens E.M."/>
            <person name="Foster-Nyarko E."/>
            <person name="Jarju S."/>
            <person name="Secka A."/>
            <person name="Antonio M."/>
            <person name="Oren A."/>
            <person name="Chaudhuri R.R."/>
            <person name="La Ragione R."/>
            <person name="Hildebrand F."/>
            <person name="Pallen M.J."/>
        </authorList>
    </citation>
    <scope>NUCLEOTIDE SEQUENCE</scope>
    <source>
        <strain evidence="2">ChiBcolR7-354</strain>
    </source>
</reference>
<protein>
    <submittedName>
        <fullName evidence="2">Aminoglycoside phosphotransferase family protein</fullName>
    </submittedName>
</protein>
<dbReference type="PANTHER" id="PTHR21310">
    <property type="entry name" value="AMINOGLYCOSIDE PHOSPHOTRANSFERASE-RELATED-RELATED"/>
    <property type="match status" value="1"/>
</dbReference>
<dbReference type="Pfam" id="PF01636">
    <property type="entry name" value="APH"/>
    <property type="match status" value="1"/>
</dbReference>
<comment type="caution">
    <text evidence="2">The sequence shown here is derived from an EMBL/GenBank/DDBJ whole genome shotgun (WGS) entry which is preliminary data.</text>
</comment>
<dbReference type="EMBL" id="DVGA01000030">
    <property type="protein sequence ID" value="HIQ78091.1"/>
    <property type="molecule type" value="Genomic_DNA"/>
</dbReference>
<organism evidence="2 3">
    <name type="scientific">Candidatus Scatomorpha intestinavium</name>
    <dbReference type="NCBI Taxonomy" id="2840922"/>
    <lineage>
        <taxon>Bacteria</taxon>
        <taxon>Bacillati</taxon>
        <taxon>Bacillota</taxon>
        <taxon>Clostridia</taxon>
        <taxon>Eubacteriales</taxon>
        <taxon>Candidatus Scatomorpha</taxon>
    </lineage>
</organism>
<accession>A0A9D0ZEU8</accession>
<dbReference type="SUPFAM" id="SSF56112">
    <property type="entry name" value="Protein kinase-like (PK-like)"/>
    <property type="match status" value="1"/>
</dbReference>
<reference evidence="2" key="1">
    <citation type="submission" date="2020-10" db="EMBL/GenBank/DDBJ databases">
        <authorList>
            <person name="Gilroy R."/>
        </authorList>
    </citation>
    <scope>NUCLEOTIDE SEQUENCE</scope>
    <source>
        <strain evidence="2">ChiBcolR7-354</strain>
    </source>
</reference>
<dbReference type="Proteomes" id="UP000824262">
    <property type="component" value="Unassembled WGS sequence"/>
</dbReference>
<evidence type="ECO:0000313" key="3">
    <source>
        <dbReference type="Proteomes" id="UP000824262"/>
    </source>
</evidence>